<dbReference type="STRING" id="1633631.GCA_001442925_01511"/>
<dbReference type="Proteomes" id="UP000182200">
    <property type="component" value="Unassembled WGS sequence"/>
</dbReference>
<feature type="coiled-coil region" evidence="1">
    <location>
        <begin position="82"/>
        <end position="208"/>
    </location>
</feature>
<evidence type="ECO:0000313" key="3">
    <source>
        <dbReference type="EMBL" id="CUU06494.1"/>
    </source>
</evidence>
<dbReference type="RefSeq" id="WP_075426096.1">
    <property type="nucleotide sequence ID" value="NZ_CZVI01000009.1"/>
</dbReference>
<reference evidence="3 4" key="2">
    <citation type="submission" date="2015-11" db="EMBL/GenBank/DDBJ databases">
        <authorList>
            <person name="Zhang Y."/>
            <person name="Guo Z."/>
        </authorList>
    </citation>
    <scope>NUCLEOTIDE SEQUENCE [LARGE SCALE GENOMIC DNA]</scope>
    <source>
        <strain evidence="3">JGI-4</strain>
    </source>
</reference>
<accession>A0A0S4N5N2</accession>
<dbReference type="EMBL" id="FAOP01000006">
    <property type="protein sequence ID" value="CUU06494.1"/>
    <property type="molecule type" value="Genomic_DNA"/>
</dbReference>
<keyword evidence="1" id="KW-0175">Coiled coil</keyword>
<accession>A0A0P1LTH9</accession>
<name>A0A0P1M7X4_9BACT</name>
<accession>A0A0P1MTX9</accession>
<evidence type="ECO:0000313" key="2">
    <source>
        <dbReference type="EMBL" id="CUS85135.1"/>
    </source>
</evidence>
<dbReference type="EMBL" id="CZVI01000009">
    <property type="protein sequence ID" value="CUS85135.1"/>
    <property type="molecule type" value="Genomic_DNA"/>
</dbReference>
<keyword evidence="5" id="KW-1185">Reference proteome</keyword>
<gene>
    <name evidence="3" type="ORF">JGI4_01516</name>
    <name evidence="2" type="ORF">JGI8_00864</name>
</gene>
<protein>
    <recommendedName>
        <fullName evidence="6">Chordopoxvirus fusion protein</fullName>
    </recommendedName>
</protein>
<reference evidence="2 5" key="1">
    <citation type="submission" date="2015-11" db="EMBL/GenBank/DDBJ databases">
        <authorList>
            <person name="Varghese N."/>
        </authorList>
    </citation>
    <scope>NUCLEOTIDE SEQUENCE [LARGE SCALE GENOMIC DNA]</scope>
    <source>
        <strain evidence="2 5">JGI-8</strain>
    </source>
</reference>
<sequence length="347" mass="41199">MGKQRKGIKITPELIEEITKLVDERIRITYVKRDDFEGLKEIVRQLSENVLSLAEAQRRTQEEFVLFREMTEENFRKVWEAINQLTIRVDQLAEAQRRTEERLDAFERTTEENFKRVWESINQLAEAQRKTEERLSSLAQRVDELAEAQRKTEERLNSLAQRVDELAEAQRKTEESINSLAQRVDQLAEAQRKTEERLNQLIAEHQRTREILAGISDTVGYGLEDKVMLYMMKEFARDEYGIEAEVVGRKNIVYPDGRYDEVNIYIEGRRNGEKVYVIGECKSRPSKSEVDKLVKKRERLRSYLNADVYVFIVGYHFTPEVELYLQEEYPEVKVFRSYEFEMRYGRK</sequence>
<dbReference type="OrthoDB" id="5512386at2"/>
<accession>A0A0P1MBA6</accession>
<evidence type="ECO:0000256" key="1">
    <source>
        <dbReference type="SAM" id="Coils"/>
    </source>
</evidence>
<dbReference type="AlphaFoldDB" id="A0A0P1M7X4"/>
<dbReference type="Gene3D" id="1.20.5.300">
    <property type="match status" value="1"/>
</dbReference>
<dbReference type="Proteomes" id="UP000182011">
    <property type="component" value="Unassembled WGS sequence"/>
</dbReference>
<dbReference type="PANTHER" id="PTHR38753">
    <property type="entry name" value="SLR1441 PROTEIN"/>
    <property type="match status" value="1"/>
</dbReference>
<accession>A0A0P1MYC4</accession>
<evidence type="ECO:0008006" key="6">
    <source>
        <dbReference type="Google" id="ProtNLM"/>
    </source>
</evidence>
<proteinExistence type="predicted"/>
<evidence type="ECO:0000313" key="4">
    <source>
        <dbReference type="Proteomes" id="UP000182011"/>
    </source>
</evidence>
<evidence type="ECO:0000313" key="5">
    <source>
        <dbReference type="Proteomes" id="UP000182200"/>
    </source>
</evidence>
<accession>A0A0P1MI91</accession>
<accession>A0A0P1M7X4</accession>
<dbReference type="PANTHER" id="PTHR38753:SF1">
    <property type="entry name" value="SLR1441 PROTEIN"/>
    <property type="match status" value="1"/>
</dbReference>
<accession>A0A0P1LKW6</accession>
<accession>A0A0N7MRP1</accession>
<organism evidence="3 4">
    <name type="scientific">Candidatus Kryptonium thompsonii</name>
    <dbReference type="NCBI Taxonomy" id="1633631"/>
    <lineage>
        <taxon>Bacteria</taxon>
        <taxon>Pseudomonadati</taxon>
        <taxon>Candidatus Kryptoniota</taxon>
        <taxon>Candidatus Kryptonium</taxon>
    </lineage>
</organism>